<dbReference type="GO" id="GO:0016829">
    <property type="term" value="F:lyase activity"/>
    <property type="evidence" value="ECO:0007669"/>
    <property type="project" value="UniProtKB-KW"/>
</dbReference>
<dbReference type="KEGG" id="htq:FRZ44_27600"/>
<reference evidence="4 5" key="1">
    <citation type="submission" date="2019-08" db="EMBL/GenBank/DDBJ databases">
        <title>Hyperibacter terrae gen. nov., sp. nov. and Hyperibacter viscosus sp. nov., two new members in the family Rhodospirillaceae isolated from the rhizosphere of Hypericum perforatum.</title>
        <authorList>
            <person name="Noviana Z."/>
        </authorList>
    </citation>
    <scope>NUCLEOTIDE SEQUENCE [LARGE SCALE GENOMIC DNA]</scope>
    <source>
        <strain evidence="4 5">R5913</strain>
    </source>
</reference>
<evidence type="ECO:0000256" key="2">
    <source>
        <dbReference type="ARBA" id="ARBA00023239"/>
    </source>
</evidence>
<dbReference type="PANTHER" id="PTHR11941:SF54">
    <property type="entry name" value="ENOYL-COA HYDRATASE, MITOCHONDRIAL"/>
    <property type="match status" value="1"/>
</dbReference>
<keyword evidence="2" id="KW-0456">Lyase</keyword>
<dbReference type="Gene3D" id="3.90.226.10">
    <property type="entry name" value="2-enoyl-CoA Hydratase, Chain A, domain 1"/>
    <property type="match status" value="1"/>
</dbReference>
<evidence type="ECO:0000313" key="5">
    <source>
        <dbReference type="Proteomes" id="UP000326202"/>
    </source>
</evidence>
<evidence type="ECO:0000256" key="3">
    <source>
        <dbReference type="RuleBase" id="RU003707"/>
    </source>
</evidence>
<sequence>MADSLSLDVVDRIACLTITREQVRNALNDETLGRLKASLESLAPPNVAAIVMRGAGLKAFSAGSDIKELASQSLKDRIAHTDLGHALGDVIEQHPCPVIAAIEGYCLGGGLEIALSCDYRIAGAKASFGLPEVALGALPSWGGTVRLPRIVGVARARELVLFGRRLTAEEALDWGVINRVVPEGEAFAAARALAVETFGRTNPDIVSIAKGLLTHGTAVSTRTARHLELLADMSVLASDALDAGAKKFTDKMP</sequence>
<gene>
    <name evidence="4" type="ORF">FRZ44_27600</name>
</gene>
<dbReference type="RefSeq" id="WP_191908083.1">
    <property type="nucleotide sequence ID" value="NZ_CP042906.1"/>
</dbReference>
<dbReference type="PROSITE" id="PS00166">
    <property type="entry name" value="ENOYL_COA_HYDRATASE"/>
    <property type="match status" value="1"/>
</dbReference>
<dbReference type="EMBL" id="CP042906">
    <property type="protein sequence ID" value="QEX17460.1"/>
    <property type="molecule type" value="Genomic_DNA"/>
</dbReference>
<evidence type="ECO:0000313" key="4">
    <source>
        <dbReference type="EMBL" id="QEX17460.1"/>
    </source>
</evidence>
<dbReference type="InterPro" id="IPR001753">
    <property type="entry name" value="Enoyl-CoA_hydra/iso"/>
</dbReference>
<dbReference type="InterPro" id="IPR018376">
    <property type="entry name" value="Enoyl-CoA_hyd/isom_CS"/>
</dbReference>
<accession>A0A5J6MMP0</accession>
<protein>
    <recommendedName>
        <fullName evidence="6">Enoyl-CoA hydratase</fullName>
    </recommendedName>
</protein>
<proteinExistence type="inferred from homology"/>
<evidence type="ECO:0000256" key="1">
    <source>
        <dbReference type="ARBA" id="ARBA00005254"/>
    </source>
</evidence>
<comment type="similarity">
    <text evidence="1 3">Belongs to the enoyl-CoA hydratase/isomerase family.</text>
</comment>
<dbReference type="CDD" id="cd06558">
    <property type="entry name" value="crotonase-like"/>
    <property type="match status" value="1"/>
</dbReference>
<organism evidence="4 5">
    <name type="scientific">Hypericibacter terrae</name>
    <dbReference type="NCBI Taxonomy" id="2602015"/>
    <lineage>
        <taxon>Bacteria</taxon>
        <taxon>Pseudomonadati</taxon>
        <taxon>Pseudomonadota</taxon>
        <taxon>Alphaproteobacteria</taxon>
        <taxon>Rhodospirillales</taxon>
        <taxon>Dongiaceae</taxon>
        <taxon>Hypericibacter</taxon>
    </lineage>
</organism>
<dbReference type="Proteomes" id="UP000326202">
    <property type="component" value="Chromosome"/>
</dbReference>
<dbReference type="InterPro" id="IPR029045">
    <property type="entry name" value="ClpP/crotonase-like_dom_sf"/>
</dbReference>
<dbReference type="GO" id="GO:0006635">
    <property type="term" value="P:fatty acid beta-oxidation"/>
    <property type="evidence" value="ECO:0007669"/>
    <property type="project" value="TreeGrafter"/>
</dbReference>
<name>A0A5J6MMP0_9PROT</name>
<dbReference type="Pfam" id="PF00378">
    <property type="entry name" value="ECH_1"/>
    <property type="match status" value="1"/>
</dbReference>
<dbReference type="SUPFAM" id="SSF52096">
    <property type="entry name" value="ClpP/crotonase"/>
    <property type="match status" value="1"/>
</dbReference>
<dbReference type="PANTHER" id="PTHR11941">
    <property type="entry name" value="ENOYL-COA HYDRATASE-RELATED"/>
    <property type="match status" value="1"/>
</dbReference>
<dbReference type="FunFam" id="3.90.226.10:FF:000009">
    <property type="entry name" value="Carnitinyl-CoA dehydratase"/>
    <property type="match status" value="1"/>
</dbReference>
<evidence type="ECO:0008006" key="6">
    <source>
        <dbReference type="Google" id="ProtNLM"/>
    </source>
</evidence>
<keyword evidence="5" id="KW-1185">Reference proteome</keyword>
<dbReference type="AlphaFoldDB" id="A0A5J6MMP0"/>